<protein>
    <submittedName>
        <fullName evidence="1">Uncharacterized protein</fullName>
    </submittedName>
</protein>
<dbReference type="AlphaFoldDB" id="A0A0F9J0X5"/>
<dbReference type="EMBL" id="LAZR01011136">
    <property type="protein sequence ID" value="KKM63238.1"/>
    <property type="molecule type" value="Genomic_DNA"/>
</dbReference>
<comment type="caution">
    <text evidence="1">The sequence shown here is derived from an EMBL/GenBank/DDBJ whole genome shotgun (WGS) entry which is preliminary data.</text>
</comment>
<reference evidence="1" key="1">
    <citation type="journal article" date="2015" name="Nature">
        <title>Complex archaea that bridge the gap between prokaryotes and eukaryotes.</title>
        <authorList>
            <person name="Spang A."/>
            <person name="Saw J.H."/>
            <person name="Jorgensen S.L."/>
            <person name="Zaremba-Niedzwiedzka K."/>
            <person name="Martijn J."/>
            <person name="Lind A.E."/>
            <person name="van Eijk R."/>
            <person name="Schleper C."/>
            <person name="Guy L."/>
            <person name="Ettema T.J."/>
        </authorList>
    </citation>
    <scope>NUCLEOTIDE SEQUENCE</scope>
</reference>
<evidence type="ECO:0000313" key="1">
    <source>
        <dbReference type="EMBL" id="KKM63238.1"/>
    </source>
</evidence>
<proteinExistence type="predicted"/>
<name>A0A0F9J0X5_9ZZZZ</name>
<gene>
    <name evidence="1" type="ORF">LCGC14_1513550</name>
</gene>
<accession>A0A0F9J0X5</accession>
<sequence>MIYTATISTPITTSESNRQRTSLAITKGLVYKVEIAFPPGSMGLLHVILYDGAHQLWPSTPGENFYADSYTLEFEDLHLKLVPPWEFQIETWNNDDTHEHALQIRIGMVDKEIFMARYLPSMAYEQLIRMIAEETRKQEEQRAIDLEAARLEIEEITRESE</sequence>
<organism evidence="1">
    <name type="scientific">marine sediment metagenome</name>
    <dbReference type="NCBI Taxonomy" id="412755"/>
    <lineage>
        <taxon>unclassified sequences</taxon>
        <taxon>metagenomes</taxon>
        <taxon>ecological metagenomes</taxon>
    </lineage>
</organism>